<name>A0ABR2R802_9ROSI</name>
<accession>A0ABR2R802</accession>
<dbReference type="EMBL" id="JBBPBN010000025">
    <property type="protein sequence ID" value="KAK9009058.1"/>
    <property type="molecule type" value="Genomic_DNA"/>
</dbReference>
<evidence type="ECO:0000313" key="1">
    <source>
        <dbReference type="EMBL" id="KAK9009058.1"/>
    </source>
</evidence>
<gene>
    <name evidence="1" type="ORF">V6N11_080530</name>
</gene>
<reference evidence="1 2" key="1">
    <citation type="journal article" date="2024" name="G3 (Bethesda)">
        <title>Genome assembly of Hibiscus sabdariffa L. provides insights into metabolisms of medicinal natural products.</title>
        <authorList>
            <person name="Kim T."/>
        </authorList>
    </citation>
    <scope>NUCLEOTIDE SEQUENCE [LARGE SCALE GENOMIC DNA]</scope>
    <source>
        <strain evidence="1">TK-2024</strain>
        <tissue evidence="1">Old leaves</tissue>
    </source>
</reference>
<comment type="caution">
    <text evidence="1">The sequence shown here is derived from an EMBL/GenBank/DDBJ whole genome shotgun (WGS) entry which is preliminary data.</text>
</comment>
<protein>
    <submittedName>
        <fullName evidence="1">Uncharacterized protein</fullName>
    </submittedName>
</protein>
<dbReference type="Proteomes" id="UP001396334">
    <property type="component" value="Unassembled WGS sequence"/>
</dbReference>
<keyword evidence="2" id="KW-1185">Reference proteome</keyword>
<proteinExistence type="predicted"/>
<evidence type="ECO:0000313" key="2">
    <source>
        <dbReference type="Proteomes" id="UP001396334"/>
    </source>
</evidence>
<organism evidence="1 2">
    <name type="scientific">Hibiscus sabdariffa</name>
    <name type="common">roselle</name>
    <dbReference type="NCBI Taxonomy" id="183260"/>
    <lineage>
        <taxon>Eukaryota</taxon>
        <taxon>Viridiplantae</taxon>
        <taxon>Streptophyta</taxon>
        <taxon>Embryophyta</taxon>
        <taxon>Tracheophyta</taxon>
        <taxon>Spermatophyta</taxon>
        <taxon>Magnoliopsida</taxon>
        <taxon>eudicotyledons</taxon>
        <taxon>Gunneridae</taxon>
        <taxon>Pentapetalae</taxon>
        <taxon>rosids</taxon>
        <taxon>malvids</taxon>
        <taxon>Malvales</taxon>
        <taxon>Malvaceae</taxon>
        <taxon>Malvoideae</taxon>
        <taxon>Hibiscus</taxon>
    </lineage>
</organism>
<sequence>MGQVLRTPLCQRRAEQLNFVRLAFRNAMGKLDGGGRASWSGGRNARANGMRFLEGTLESLSRDQGCFEKLRRSLEATVVCVPILPVRAYSAVRGGVRA</sequence>